<evidence type="ECO:0000313" key="1">
    <source>
        <dbReference type="EMBL" id="NNH71298.1"/>
    </source>
</evidence>
<organism evidence="1 2">
    <name type="scientific">Nocardia uniformis</name>
    <dbReference type="NCBI Taxonomy" id="53432"/>
    <lineage>
        <taxon>Bacteria</taxon>
        <taxon>Bacillati</taxon>
        <taxon>Actinomycetota</taxon>
        <taxon>Actinomycetes</taxon>
        <taxon>Mycobacteriales</taxon>
        <taxon>Nocardiaceae</taxon>
        <taxon>Nocardia</taxon>
    </lineage>
</organism>
<name>A0A849C0Y2_9NOCA</name>
<gene>
    <name evidence="1" type="ORF">HLB23_15750</name>
</gene>
<dbReference type="EMBL" id="JABELX010000005">
    <property type="protein sequence ID" value="NNH71298.1"/>
    <property type="molecule type" value="Genomic_DNA"/>
</dbReference>
<reference evidence="1 2" key="1">
    <citation type="submission" date="2020-05" db="EMBL/GenBank/DDBJ databases">
        <title>MicrobeNet Type strains.</title>
        <authorList>
            <person name="Nicholson A.C."/>
        </authorList>
    </citation>
    <scope>NUCLEOTIDE SEQUENCE [LARGE SCALE GENOMIC DNA]</scope>
    <source>
        <strain evidence="1 2">JCM 3224</strain>
    </source>
</reference>
<accession>A0A849C0Y2</accession>
<protein>
    <submittedName>
        <fullName evidence="1">Uncharacterized protein</fullName>
    </submittedName>
</protein>
<proteinExistence type="predicted"/>
<sequence length="101" mass="11277">MLSDDRDQIELQVIADVLDTVEARLREREQCGWRLTVPRSRIYATVLLAVIVSARATHAFPATLDRADILDAIFDGIEPPYSGTAGRPVEDAIRNHIVHVN</sequence>
<dbReference type="Proteomes" id="UP000586827">
    <property type="component" value="Unassembled WGS sequence"/>
</dbReference>
<dbReference type="AlphaFoldDB" id="A0A849C0Y2"/>
<evidence type="ECO:0000313" key="2">
    <source>
        <dbReference type="Proteomes" id="UP000586827"/>
    </source>
</evidence>
<dbReference type="RefSeq" id="WP_067520911.1">
    <property type="nucleotide sequence ID" value="NZ_JABELX010000005.1"/>
</dbReference>
<keyword evidence="2" id="KW-1185">Reference proteome</keyword>
<comment type="caution">
    <text evidence="1">The sequence shown here is derived from an EMBL/GenBank/DDBJ whole genome shotgun (WGS) entry which is preliminary data.</text>
</comment>